<dbReference type="Proteomes" id="UP000807769">
    <property type="component" value="Unassembled WGS sequence"/>
</dbReference>
<feature type="region of interest" description="Disordered" evidence="1">
    <location>
        <begin position="1"/>
        <end position="34"/>
    </location>
</feature>
<evidence type="ECO:0000256" key="1">
    <source>
        <dbReference type="SAM" id="MobiDB-lite"/>
    </source>
</evidence>
<gene>
    <name evidence="2" type="ORF">BJ212DRAFT_1478493</name>
</gene>
<dbReference type="OrthoDB" id="2683139at2759"/>
<accession>A0A9P7EFQ8</accession>
<comment type="caution">
    <text evidence="2">The sequence shown here is derived from an EMBL/GenBank/DDBJ whole genome shotgun (WGS) entry which is preliminary data.</text>
</comment>
<dbReference type="AlphaFoldDB" id="A0A9P7EFQ8"/>
<proteinExistence type="predicted"/>
<dbReference type="RefSeq" id="XP_041195645.1">
    <property type="nucleotide sequence ID" value="XM_041339717.1"/>
</dbReference>
<dbReference type="EMBL" id="JABBWG010000008">
    <property type="protein sequence ID" value="KAG1820374.1"/>
    <property type="molecule type" value="Genomic_DNA"/>
</dbReference>
<dbReference type="GeneID" id="64633733"/>
<evidence type="ECO:0000313" key="2">
    <source>
        <dbReference type="EMBL" id="KAG1820374.1"/>
    </source>
</evidence>
<organism evidence="2 3">
    <name type="scientific">Suillus subaureus</name>
    <dbReference type="NCBI Taxonomy" id="48587"/>
    <lineage>
        <taxon>Eukaryota</taxon>
        <taxon>Fungi</taxon>
        <taxon>Dikarya</taxon>
        <taxon>Basidiomycota</taxon>
        <taxon>Agaricomycotina</taxon>
        <taxon>Agaricomycetes</taxon>
        <taxon>Agaricomycetidae</taxon>
        <taxon>Boletales</taxon>
        <taxon>Suillineae</taxon>
        <taxon>Suillaceae</taxon>
        <taxon>Suillus</taxon>
    </lineage>
</organism>
<sequence length="184" mass="20373">MDQSLNPTPDPTSPTSPPNTPTPTPHEIIKPTPSTNLLITQEFKVTMSTASPMSNATQSDLNNSIHAPSNPMVDQPMDMSSNPPTTHTQTTEEDTILAHLALTEVNRSVLSQNGVNYHTNLPQFMPMPIGSFPRVHMAHLAQIFDHLDNKVLLSWFQVDHPKFMVQVFNQSGKDVAERPTIITE</sequence>
<reference evidence="2" key="1">
    <citation type="journal article" date="2020" name="New Phytol.">
        <title>Comparative genomics reveals dynamic genome evolution in host specialist ectomycorrhizal fungi.</title>
        <authorList>
            <person name="Lofgren L.A."/>
            <person name="Nguyen N.H."/>
            <person name="Vilgalys R."/>
            <person name="Ruytinx J."/>
            <person name="Liao H.L."/>
            <person name="Branco S."/>
            <person name="Kuo A."/>
            <person name="LaButti K."/>
            <person name="Lipzen A."/>
            <person name="Andreopoulos W."/>
            <person name="Pangilinan J."/>
            <person name="Riley R."/>
            <person name="Hundley H."/>
            <person name="Na H."/>
            <person name="Barry K."/>
            <person name="Grigoriev I.V."/>
            <person name="Stajich J.E."/>
            <person name="Kennedy P.G."/>
        </authorList>
    </citation>
    <scope>NUCLEOTIDE SEQUENCE</scope>
    <source>
        <strain evidence="2">MN1</strain>
    </source>
</reference>
<protein>
    <submittedName>
        <fullName evidence="2">Uncharacterized protein</fullName>
    </submittedName>
</protein>
<evidence type="ECO:0000313" key="3">
    <source>
        <dbReference type="Proteomes" id="UP000807769"/>
    </source>
</evidence>
<keyword evidence="3" id="KW-1185">Reference proteome</keyword>
<name>A0A9P7EFQ8_9AGAM</name>
<feature type="compositionally biased region" description="Pro residues" evidence="1">
    <location>
        <begin position="8"/>
        <end position="24"/>
    </location>
</feature>